<reference evidence="3 4" key="1">
    <citation type="submission" date="2019-07" db="EMBL/GenBank/DDBJ databases">
        <title>Genomic Encyclopedia of Type Strains, Phase IV (KMG-IV): sequencing the most valuable type-strain genomes for metagenomic binning, comparative biology and taxonomic classification.</title>
        <authorList>
            <person name="Goeker M."/>
        </authorList>
    </citation>
    <scope>NUCLEOTIDE SEQUENCE [LARGE SCALE GENOMIC DNA]</scope>
    <source>
        <strain evidence="3 4">SS015</strain>
    </source>
</reference>
<evidence type="ECO:0000256" key="2">
    <source>
        <dbReference type="SAM" id="SignalP"/>
    </source>
</evidence>
<accession>A0A5D3WJA0</accession>
<proteinExistence type="predicted"/>
<dbReference type="EMBL" id="VNIB01000007">
    <property type="protein sequence ID" value="TYO98278.1"/>
    <property type="molecule type" value="Genomic_DNA"/>
</dbReference>
<feature type="chain" id="PRO_5023101933" description="Oxygen tolerance protein BatD" evidence="2">
    <location>
        <begin position="21"/>
        <end position="341"/>
    </location>
</feature>
<keyword evidence="1" id="KW-0812">Transmembrane</keyword>
<name>A0A5D3WJA0_9BACT</name>
<keyword evidence="2" id="KW-0732">Signal</keyword>
<dbReference type="AlphaFoldDB" id="A0A5D3WJA0"/>
<dbReference type="RefSeq" id="WP_148896048.1">
    <property type="nucleotide sequence ID" value="NZ_VNIB01000007.1"/>
</dbReference>
<evidence type="ECO:0000256" key="1">
    <source>
        <dbReference type="SAM" id="Phobius"/>
    </source>
</evidence>
<protein>
    <recommendedName>
        <fullName evidence="5">Oxygen tolerance protein BatD</fullName>
    </recommendedName>
</protein>
<sequence length="341" mass="37898">MKPWRLLPLLMLLAAQPAAAAIQARLLASNPAPYVGEAVLLTLEIRRPGQVAAPLRPLWPPLTDLLLVEELPGQVHRLDTASDTVIEHLRRVVRPLRAGQIPLEGAGVVQNGRRIAARGVTLHVRALPQKGRPQQFAGAVGRLAYATRTDPATGTLLLELSGDTDLRQLPGPVAGDGITALPLLASDQDGHWPTWRRTLRYHLPANGEVRLRLAWFDPADGRYHTSSDRRSRRSWLIWAGLAALAAFPVWLVCRWRKVITLDRYLRTGLAGLPYDTRLRLLCRAGVAAHLLEELARHWRQADLRFAADTSPGAGRRQRSDIPAQLLWKMAAGIDKRRLHRP</sequence>
<evidence type="ECO:0008006" key="5">
    <source>
        <dbReference type="Google" id="ProtNLM"/>
    </source>
</evidence>
<gene>
    <name evidence="3" type="ORF">EDC39_10773</name>
</gene>
<dbReference type="OrthoDB" id="5406030at2"/>
<dbReference type="Proteomes" id="UP000324159">
    <property type="component" value="Unassembled WGS sequence"/>
</dbReference>
<comment type="caution">
    <text evidence="3">The sequence shown here is derived from an EMBL/GenBank/DDBJ whole genome shotgun (WGS) entry which is preliminary data.</text>
</comment>
<evidence type="ECO:0000313" key="3">
    <source>
        <dbReference type="EMBL" id="TYO98278.1"/>
    </source>
</evidence>
<keyword evidence="4" id="KW-1185">Reference proteome</keyword>
<keyword evidence="1" id="KW-1133">Transmembrane helix</keyword>
<evidence type="ECO:0000313" key="4">
    <source>
        <dbReference type="Proteomes" id="UP000324159"/>
    </source>
</evidence>
<keyword evidence="1" id="KW-0472">Membrane</keyword>
<feature type="signal peptide" evidence="2">
    <location>
        <begin position="1"/>
        <end position="20"/>
    </location>
</feature>
<organism evidence="3 4">
    <name type="scientific">Geothermobacter ehrlichii</name>
    <dbReference type="NCBI Taxonomy" id="213224"/>
    <lineage>
        <taxon>Bacteria</taxon>
        <taxon>Pseudomonadati</taxon>
        <taxon>Thermodesulfobacteriota</taxon>
        <taxon>Desulfuromonadia</taxon>
        <taxon>Desulfuromonadales</taxon>
        <taxon>Geothermobacteraceae</taxon>
        <taxon>Geothermobacter</taxon>
    </lineage>
</organism>
<feature type="transmembrane region" description="Helical" evidence="1">
    <location>
        <begin position="235"/>
        <end position="253"/>
    </location>
</feature>